<dbReference type="Proteomes" id="UP001146120">
    <property type="component" value="Unassembled WGS sequence"/>
</dbReference>
<evidence type="ECO:0000313" key="2">
    <source>
        <dbReference type="EMBL" id="DAZ95300.1"/>
    </source>
</evidence>
<feature type="region of interest" description="Disordered" evidence="1">
    <location>
        <begin position="24"/>
        <end position="63"/>
    </location>
</feature>
<protein>
    <submittedName>
        <fullName evidence="2">Uncharacterized protein</fullName>
    </submittedName>
</protein>
<accession>A0AAV2YJW6</accession>
<comment type="caution">
    <text evidence="2">The sequence shown here is derived from an EMBL/GenBank/DDBJ whole genome shotgun (WGS) entry which is preliminary data.</text>
</comment>
<organism evidence="2 3">
    <name type="scientific">Lagenidium giganteum</name>
    <dbReference type="NCBI Taxonomy" id="4803"/>
    <lineage>
        <taxon>Eukaryota</taxon>
        <taxon>Sar</taxon>
        <taxon>Stramenopiles</taxon>
        <taxon>Oomycota</taxon>
        <taxon>Peronosporomycetes</taxon>
        <taxon>Pythiales</taxon>
        <taxon>Pythiaceae</taxon>
    </lineage>
</organism>
<sequence length="63" mass="7327">MRAVVIPPVQLPIKLQDKRAVSTMVGGSHVPMTRGMFRNQQRHRRKCQLDSIDENEPFDYPHI</sequence>
<name>A0AAV2YJW6_9STRA</name>
<reference evidence="2" key="1">
    <citation type="submission" date="2022-11" db="EMBL/GenBank/DDBJ databases">
        <authorList>
            <person name="Morgan W.R."/>
            <person name="Tartar A."/>
        </authorList>
    </citation>
    <scope>NUCLEOTIDE SEQUENCE</scope>
    <source>
        <strain evidence="2">ARSEF 373</strain>
    </source>
</reference>
<dbReference type="AlphaFoldDB" id="A0AAV2YJW6"/>
<gene>
    <name evidence="2" type="ORF">N0F65_006553</name>
</gene>
<dbReference type="EMBL" id="DAKRPA010000210">
    <property type="protein sequence ID" value="DAZ95300.1"/>
    <property type="molecule type" value="Genomic_DNA"/>
</dbReference>
<evidence type="ECO:0000256" key="1">
    <source>
        <dbReference type="SAM" id="MobiDB-lite"/>
    </source>
</evidence>
<keyword evidence="3" id="KW-1185">Reference proteome</keyword>
<reference evidence="2" key="2">
    <citation type="journal article" date="2023" name="Microbiol Resour">
        <title>Decontamination and Annotation of the Draft Genome Sequence of the Oomycete Lagenidium giganteum ARSEF 373.</title>
        <authorList>
            <person name="Morgan W.R."/>
            <person name="Tartar A."/>
        </authorList>
    </citation>
    <scope>NUCLEOTIDE SEQUENCE</scope>
    <source>
        <strain evidence="2">ARSEF 373</strain>
    </source>
</reference>
<proteinExistence type="predicted"/>
<evidence type="ECO:0000313" key="3">
    <source>
        <dbReference type="Proteomes" id="UP001146120"/>
    </source>
</evidence>